<protein>
    <submittedName>
        <fullName evidence="1">Uncharacterized protein</fullName>
    </submittedName>
</protein>
<keyword evidence="2" id="KW-1185">Reference proteome</keyword>
<dbReference type="AlphaFoldDB" id="A0A1F8A9B2"/>
<gene>
    <name evidence="1" type="ORF">ABOM_002797</name>
</gene>
<dbReference type="RefSeq" id="XP_022391662.1">
    <property type="nucleotide sequence ID" value="XM_022529927.1"/>
</dbReference>
<dbReference type="InterPro" id="IPR011011">
    <property type="entry name" value="Znf_FYVE_PHD"/>
</dbReference>
<accession>A0A1F8A9B2</accession>
<evidence type="ECO:0000313" key="1">
    <source>
        <dbReference type="EMBL" id="OGM47945.1"/>
    </source>
</evidence>
<evidence type="ECO:0000313" key="2">
    <source>
        <dbReference type="Proteomes" id="UP000179179"/>
    </source>
</evidence>
<comment type="caution">
    <text evidence="1">The sequence shown here is derived from an EMBL/GenBank/DDBJ whole genome shotgun (WGS) entry which is preliminary data.</text>
</comment>
<sequence>MVTRGLWNLHVDGMDFPSLTNTANTVVGKWYRWFHPPRGQSSSPDSPTTLKTLNQILSKTDKFKWESVPFPTPLHFQLDYVYTIDEDAGHFTVTQWKTVNQVLHRITRKATLASIRETSHSTVDTLLNDVGGLSKHNDPSLSDIRDKTNVQHLLKSFGIKPSIPTRLNELQFQLFTDFVFTWRFYFDDTSTWEHSSSLFSALAIGILRIAAWDLEVRNMDTEELPITFSSLPRWKAPINEIFWFHKYLIVCCHTDQIGTFVATKAQVFARSTNHKGPVHGIAISIRHVVLFEIFNGNVLYSTPIPLVTNTSALCCSPGFRIMAYIFTSNRWKGVAVNPREYWGVTIPTELFENILATTMPRDLVSMAQASDLVEKWYYSSIPQIHDLKLQSFALSIPCCGKRNTSDATGVYCSVCYAWSHLECTDLSSVPFATDKLKCSDCQESRPCTSLDTGGIHQFYRAKRGRKACNVIHGGKTTNLRLRVSKPSSRRPELWLIRTHGPPPPQSVDYTIFFSETFSGLVYGFDE</sequence>
<dbReference type="GeneID" id="34446187"/>
<dbReference type="Proteomes" id="UP000179179">
    <property type="component" value="Unassembled WGS sequence"/>
</dbReference>
<dbReference type="CDD" id="cd15489">
    <property type="entry name" value="PHD_SF"/>
    <property type="match status" value="1"/>
</dbReference>
<dbReference type="OrthoDB" id="1928087at2759"/>
<reference evidence="1 2" key="1">
    <citation type="journal article" date="2016" name="Genome Biol. Evol.">
        <title>Draft genome sequence of an aflatoxigenic Aspergillus species, A. bombycis.</title>
        <authorList>
            <person name="Moore G.G."/>
            <person name="Mack B.M."/>
            <person name="Beltz S.B."/>
            <person name="Gilbert M.K."/>
        </authorList>
    </citation>
    <scope>NUCLEOTIDE SEQUENCE [LARGE SCALE GENOMIC DNA]</scope>
    <source>
        <strain evidence="2">NRRL 26010</strain>
    </source>
</reference>
<proteinExistence type="predicted"/>
<name>A0A1F8A9B2_9EURO</name>
<organism evidence="1 2">
    <name type="scientific">Aspergillus bombycis</name>
    <dbReference type="NCBI Taxonomy" id="109264"/>
    <lineage>
        <taxon>Eukaryota</taxon>
        <taxon>Fungi</taxon>
        <taxon>Dikarya</taxon>
        <taxon>Ascomycota</taxon>
        <taxon>Pezizomycotina</taxon>
        <taxon>Eurotiomycetes</taxon>
        <taxon>Eurotiomycetidae</taxon>
        <taxon>Eurotiales</taxon>
        <taxon>Aspergillaceae</taxon>
        <taxon>Aspergillus</taxon>
    </lineage>
</organism>
<dbReference type="EMBL" id="LYCR01000019">
    <property type="protein sequence ID" value="OGM47945.1"/>
    <property type="molecule type" value="Genomic_DNA"/>
</dbReference>
<dbReference type="SUPFAM" id="SSF57903">
    <property type="entry name" value="FYVE/PHD zinc finger"/>
    <property type="match status" value="1"/>
</dbReference>